<keyword evidence="3" id="KW-1185">Reference proteome</keyword>
<feature type="signal peptide" evidence="1">
    <location>
        <begin position="1"/>
        <end position="29"/>
    </location>
</feature>
<proteinExistence type="predicted"/>
<comment type="caution">
    <text evidence="2">The sequence shown here is derived from an EMBL/GenBank/DDBJ whole genome shotgun (WGS) entry which is preliminary data.</text>
</comment>
<evidence type="ECO:0000313" key="3">
    <source>
        <dbReference type="Proteomes" id="UP001183648"/>
    </source>
</evidence>
<dbReference type="Proteomes" id="UP001183648">
    <property type="component" value="Unassembled WGS sequence"/>
</dbReference>
<protein>
    <recommendedName>
        <fullName evidence="4">Secreted protein</fullName>
    </recommendedName>
</protein>
<dbReference type="EMBL" id="JAVDYG010000001">
    <property type="protein sequence ID" value="MDR7361349.1"/>
    <property type="molecule type" value="Genomic_DNA"/>
</dbReference>
<evidence type="ECO:0000256" key="1">
    <source>
        <dbReference type="SAM" id="SignalP"/>
    </source>
</evidence>
<organism evidence="2 3">
    <name type="scientific">Nocardioides marmoribigeumensis</name>
    <dbReference type="NCBI Taxonomy" id="433649"/>
    <lineage>
        <taxon>Bacteria</taxon>
        <taxon>Bacillati</taxon>
        <taxon>Actinomycetota</taxon>
        <taxon>Actinomycetes</taxon>
        <taxon>Propionibacteriales</taxon>
        <taxon>Nocardioidaceae</taxon>
        <taxon>Nocardioides</taxon>
    </lineage>
</organism>
<dbReference type="RefSeq" id="WP_310299189.1">
    <property type="nucleotide sequence ID" value="NZ_BAAAPS010000014.1"/>
</dbReference>
<reference evidence="2 3" key="1">
    <citation type="submission" date="2023-07" db="EMBL/GenBank/DDBJ databases">
        <title>Sequencing the genomes of 1000 actinobacteria strains.</title>
        <authorList>
            <person name="Klenk H.-P."/>
        </authorList>
    </citation>
    <scope>NUCLEOTIDE SEQUENCE [LARGE SCALE GENOMIC DNA]</scope>
    <source>
        <strain evidence="2 3">DSM 19426</strain>
    </source>
</reference>
<accession>A0ABU2BTJ8</accession>
<gene>
    <name evidence="2" type="ORF">J2S63_000902</name>
</gene>
<keyword evidence="1" id="KW-0732">Signal</keyword>
<sequence>MKTFTPRQVVVMVVAVCAAVALAPAGAIAAATLMTISDPSNGSRARVDAGRLRVGDGTGALTVDGTTGPAVPAKPFAVTAQIRATGPTGVLLASRKGASRLAVTAITNHLDVNSFQVAHYTSYVVDVTGFACPGKPDALAPADLELDVPLAVVKATTSTAYPTPLVFFRTATAGSTSCLYVSSTQVGAADFDVSTTISGFWAP</sequence>
<evidence type="ECO:0000313" key="2">
    <source>
        <dbReference type="EMBL" id="MDR7361349.1"/>
    </source>
</evidence>
<feature type="chain" id="PRO_5047533315" description="Secreted protein" evidence="1">
    <location>
        <begin position="30"/>
        <end position="203"/>
    </location>
</feature>
<evidence type="ECO:0008006" key="4">
    <source>
        <dbReference type="Google" id="ProtNLM"/>
    </source>
</evidence>
<name>A0ABU2BTJ8_9ACTN</name>